<organism evidence="1 2">
    <name type="scientific">Bacillus capparidis</name>
    <dbReference type="NCBI Taxonomy" id="1840411"/>
    <lineage>
        <taxon>Bacteria</taxon>
        <taxon>Bacillati</taxon>
        <taxon>Bacillota</taxon>
        <taxon>Bacilli</taxon>
        <taxon>Bacillales</taxon>
        <taxon>Bacillaceae</taxon>
        <taxon>Bacillus</taxon>
    </lineage>
</organism>
<evidence type="ECO:0000313" key="1">
    <source>
        <dbReference type="EMBL" id="MBP1082221.1"/>
    </source>
</evidence>
<dbReference type="Proteomes" id="UP000674416">
    <property type="component" value="Unassembled WGS sequence"/>
</dbReference>
<keyword evidence="2" id="KW-1185">Reference proteome</keyword>
<dbReference type="PANTHER" id="PTHR34071">
    <property type="entry name" value="5-NITROIMIDAZOLE ANTIBIOTICS RESISTANCE PROTEIN, NIMA-FAMILY-RELATED PROTEIN-RELATED"/>
    <property type="match status" value="1"/>
</dbReference>
<dbReference type="EMBL" id="JAFDST010000002">
    <property type="protein sequence ID" value="MBP1082221.1"/>
    <property type="molecule type" value="Genomic_DNA"/>
</dbReference>
<dbReference type="PANTHER" id="PTHR34071:SF2">
    <property type="entry name" value="FLAVIN-NUCLEOTIDE-BINDING PROTEIN"/>
    <property type="match status" value="1"/>
</dbReference>
<evidence type="ECO:0000313" key="2">
    <source>
        <dbReference type="Proteomes" id="UP000674416"/>
    </source>
</evidence>
<dbReference type="Pfam" id="PF12900">
    <property type="entry name" value="Pyridox_ox_2"/>
    <property type="match status" value="1"/>
</dbReference>
<gene>
    <name evidence="1" type="ORF">JOC74_002714</name>
</gene>
<dbReference type="SUPFAM" id="SSF50475">
    <property type="entry name" value="FMN-binding split barrel"/>
    <property type="match status" value="1"/>
</dbReference>
<comment type="caution">
    <text evidence="1">The sequence shown here is derived from an EMBL/GenBank/DDBJ whole genome shotgun (WGS) entry which is preliminary data.</text>
</comment>
<proteinExistence type="predicted"/>
<dbReference type="RefSeq" id="WP_192841119.1">
    <property type="nucleotide sequence ID" value="NZ_JAFDST010000002.1"/>
</dbReference>
<reference evidence="1 2" key="1">
    <citation type="submission" date="2021-01" db="EMBL/GenBank/DDBJ databases">
        <title>Genomic Encyclopedia of Type Strains, Phase IV (KMG-IV): sequencing the most valuable type-strain genomes for metagenomic binning, comparative biology and taxonomic classification.</title>
        <authorList>
            <person name="Goeker M."/>
        </authorList>
    </citation>
    <scope>NUCLEOTIDE SEQUENCE [LARGE SCALE GENOMIC DNA]</scope>
    <source>
        <strain evidence="1 2">DSM 103394</strain>
    </source>
</reference>
<dbReference type="InterPro" id="IPR012349">
    <property type="entry name" value="Split_barrel_FMN-bd"/>
</dbReference>
<accession>A0ABS4CXX9</accession>
<dbReference type="InterPro" id="IPR024747">
    <property type="entry name" value="Pyridox_Oxase-rel"/>
</dbReference>
<protein>
    <submittedName>
        <fullName evidence="1">Nitroimidazol reductase NimA-like FMN-containing flavoprotein (Pyridoxamine 5'-phosphate oxidase superfamily)</fullName>
    </submittedName>
</protein>
<dbReference type="Gene3D" id="2.30.110.10">
    <property type="entry name" value="Electron Transport, Fmn-binding Protein, Chain A"/>
    <property type="match status" value="1"/>
</dbReference>
<name>A0ABS4CXX9_9BACI</name>
<sequence length="181" mass="20824">MMPMRFHFLECTDKEKIQHFLNHARVGYLGLAQKEQPYVVPLNYVWWQGKIYFHGADTGRKIDMIKENPQVCFTVSEEYGTIANPVPAKTDTAYMSVMAFGKAHHVTDLTEATESMQQLLNKYVPGYFDTPLSKQHIEKYRSSKGSATSVISISVEHLSAKENPLEKENKFYPGRERKMDI</sequence>